<dbReference type="AlphaFoldDB" id="A0A0D0BH25"/>
<evidence type="ECO:0000256" key="1">
    <source>
        <dbReference type="SAM" id="Phobius"/>
    </source>
</evidence>
<name>A0A0D0BH25_9AGAR</name>
<feature type="transmembrane region" description="Helical" evidence="1">
    <location>
        <begin position="37"/>
        <end position="56"/>
    </location>
</feature>
<organism evidence="2 3">
    <name type="scientific">Collybiopsis luxurians FD-317 M1</name>
    <dbReference type="NCBI Taxonomy" id="944289"/>
    <lineage>
        <taxon>Eukaryota</taxon>
        <taxon>Fungi</taxon>
        <taxon>Dikarya</taxon>
        <taxon>Basidiomycota</taxon>
        <taxon>Agaricomycotina</taxon>
        <taxon>Agaricomycetes</taxon>
        <taxon>Agaricomycetidae</taxon>
        <taxon>Agaricales</taxon>
        <taxon>Marasmiineae</taxon>
        <taxon>Omphalotaceae</taxon>
        <taxon>Collybiopsis</taxon>
        <taxon>Collybiopsis luxurians</taxon>
    </lineage>
</organism>
<proteinExistence type="predicted"/>
<evidence type="ECO:0000313" key="3">
    <source>
        <dbReference type="Proteomes" id="UP000053593"/>
    </source>
</evidence>
<sequence>MKGCQRVCIYIVQSFPLFFIAATFLFLLPLLVAASSAIGYSQTFGISISLIFRHILGSNLQRTSILDISLWIYFGSSAP</sequence>
<keyword evidence="1" id="KW-0812">Transmembrane</keyword>
<keyword evidence="1" id="KW-1133">Transmembrane helix</keyword>
<evidence type="ECO:0000313" key="2">
    <source>
        <dbReference type="EMBL" id="KIK54016.1"/>
    </source>
</evidence>
<feature type="transmembrane region" description="Helical" evidence="1">
    <location>
        <begin position="7"/>
        <end position="31"/>
    </location>
</feature>
<dbReference type="Proteomes" id="UP000053593">
    <property type="component" value="Unassembled WGS sequence"/>
</dbReference>
<reference evidence="2 3" key="1">
    <citation type="submission" date="2014-04" db="EMBL/GenBank/DDBJ databases">
        <title>Evolutionary Origins and Diversification of the Mycorrhizal Mutualists.</title>
        <authorList>
            <consortium name="DOE Joint Genome Institute"/>
            <consortium name="Mycorrhizal Genomics Consortium"/>
            <person name="Kohler A."/>
            <person name="Kuo A."/>
            <person name="Nagy L.G."/>
            <person name="Floudas D."/>
            <person name="Copeland A."/>
            <person name="Barry K.W."/>
            <person name="Cichocki N."/>
            <person name="Veneault-Fourrey C."/>
            <person name="LaButti K."/>
            <person name="Lindquist E.A."/>
            <person name="Lipzen A."/>
            <person name="Lundell T."/>
            <person name="Morin E."/>
            <person name="Murat C."/>
            <person name="Riley R."/>
            <person name="Ohm R."/>
            <person name="Sun H."/>
            <person name="Tunlid A."/>
            <person name="Henrissat B."/>
            <person name="Grigoriev I.V."/>
            <person name="Hibbett D.S."/>
            <person name="Martin F."/>
        </authorList>
    </citation>
    <scope>NUCLEOTIDE SEQUENCE [LARGE SCALE GENOMIC DNA]</scope>
    <source>
        <strain evidence="2 3">FD-317 M1</strain>
    </source>
</reference>
<gene>
    <name evidence="2" type="ORF">GYMLUDRAFT_921873</name>
</gene>
<keyword evidence="1" id="KW-0472">Membrane</keyword>
<protein>
    <submittedName>
        <fullName evidence="2">Uncharacterized protein</fullName>
    </submittedName>
</protein>
<keyword evidence="3" id="KW-1185">Reference proteome</keyword>
<dbReference type="EMBL" id="KN834821">
    <property type="protein sequence ID" value="KIK54016.1"/>
    <property type="molecule type" value="Genomic_DNA"/>
</dbReference>
<accession>A0A0D0BH25</accession>
<dbReference type="HOGENOM" id="CLU_2606282_0_0_1"/>